<dbReference type="Proteomes" id="UP000050398">
    <property type="component" value="Unassembled WGS sequence"/>
</dbReference>
<evidence type="ECO:0008006" key="3">
    <source>
        <dbReference type="Google" id="ProtNLM"/>
    </source>
</evidence>
<dbReference type="AlphaFoldDB" id="A0A0P6VZW8"/>
<dbReference type="Gene3D" id="1.10.150.20">
    <property type="entry name" value="5' to 3' exonuclease, C-terminal subdomain"/>
    <property type="match status" value="1"/>
</dbReference>
<gene>
    <name evidence="1" type="ORF">AM506_16635</name>
</gene>
<evidence type="ECO:0000313" key="2">
    <source>
        <dbReference type="Proteomes" id="UP000050398"/>
    </source>
</evidence>
<sequence length="82" mass="9007">MKKSDCPTCPVCEKERKPDTGFLSVLASPARRALENNGITMLDELAEFSEKEILAFHGMGPSSIPKLRKALVEKGLGFKGER</sequence>
<organism evidence="1 2">
    <name type="scientific">Rossellomorea vietnamensis</name>
    <dbReference type="NCBI Taxonomy" id="218284"/>
    <lineage>
        <taxon>Bacteria</taxon>
        <taxon>Bacillati</taxon>
        <taxon>Bacillota</taxon>
        <taxon>Bacilli</taxon>
        <taxon>Bacillales</taxon>
        <taxon>Bacillaceae</taxon>
        <taxon>Rossellomorea</taxon>
    </lineage>
</organism>
<dbReference type="NCBIfam" id="NF005841">
    <property type="entry name" value="PRK07758.1"/>
    <property type="match status" value="1"/>
</dbReference>
<dbReference type="PATRIC" id="fig|218284.4.peg.1534"/>
<accession>A0A0P6VZW8</accession>
<reference evidence="1 2" key="1">
    <citation type="submission" date="2015-08" db="EMBL/GenBank/DDBJ databases">
        <title>Draft Genome Sequence of Bacillus vietnamensis UCD-SED5.</title>
        <authorList>
            <person name="Lee R.D."/>
            <person name="Jospin G."/>
            <person name="Lang J.M."/>
            <person name="Coil D.A."/>
            <person name="Eisen J.A."/>
        </authorList>
    </citation>
    <scope>NUCLEOTIDE SEQUENCE [LARGE SCALE GENOMIC DNA]</scope>
    <source>
        <strain evidence="1 2">UCD-SED5</strain>
    </source>
</reference>
<name>A0A0P6VZW8_9BACI</name>
<dbReference type="SUPFAM" id="SSF47789">
    <property type="entry name" value="C-terminal domain of RNA polymerase alpha subunit"/>
    <property type="match status" value="1"/>
</dbReference>
<protein>
    <recommendedName>
        <fullName evidence="3">RNA polymerase alpha subunit C-terminal domain-containing protein</fullName>
    </recommendedName>
</protein>
<proteinExistence type="predicted"/>
<comment type="caution">
    <text evidence="1">The sequence shown here is derived from an EMBL/GenBank/DDBJ whole genome shotgun (WGS) entry which is preliminary data.</text>
</comment>
<evidence type="ECO:0000313" key="1">
    <source>
        <dbReference type="EMBL" id="KPL58545.1"/>
    </source>
</evidence>
<dbReference type="EMBL" id="LIXZ01000015">
    <property type="protein sequence ID" value="KPL58545.1"/>
    <property type="molecule type" value="Genomic_DNA"/>
</dbReference>